<gene>
    <name evidence="1" type="ORF">Cfor_08914</name>
</gene>
<sequence>MRVQSLTVSPHIMIAFASSEFDVFAAKPVQESVLETTEVIYKPTAFVKQSDLKNLIPADNKTYIDLNIKLYIRGKLIAKNGTHLDSKDLTSVTNNFLHSLFSQCSVSLNGITISQATELYNYRSFLETILTYNSDAAATHPTNAF</sequence>
<accession>A0A6L2Q2T8</accession>
<dbReference type="AlphaFoldDB" id="A0A6L2Q2T8"/>
<proteinExistence type="predicted"/>
<protein>
    <submittedName>
        <fullName evidence="1">Uncharacterized protein</fullName>
    </submittedName>
</protein>
<dbReference type="Proteomes" id="UP000502823">
    <property type="component" value="Unassembled WGS sequence"/>
</dbReference>
<name>A0A6L2Q2T8_COPFO</name>
<comment type="caution">
    <text evidence="1">The sequence shown here is derived from an EMBL/GenBank/DDBJ whole genome shotgun (WGS) entry which is preliminary data.</text>
</comment>
<organism evidence="1 2">
    <name type="scientific">Coptotermes formosanus</name>
    <name type="common">Formosan subterranean termite</name>
    <dbReference type="NCBI Taxonomy" id="36987"/>
    <lineage>
        <taxon>Eukaryota</taxon>
        <taxon>Metazoa</taxon>
        <taxon>Ecdysozoa</taxon>
        <taxon>Arthropoda</taxon>
        <taxon>Hexapoda</taxon>
        <taxon>Insecta</taxon>
        <taxon>Pterygota</taxon>
        <taxon>Neoptera</taxon>
        <taxon>Polyneoptera</taxon>
        <taxon>Dictyoptera</taxon>
        <taxon>Blattodea</taxon>
        <taxon>Blattoidea</taxon>
        <taxon>Termitoidae</taxon>
        <taxon>Rhinotermitidae</taxon>
        <taxon>Coptotermes</taxon>
    </lineage>
</organism>
<evidence type="ECO:0000313" key="1">
    <source>
        <dbReference type="EMBL" id="GFG38260.1"/>
    </source>
</evidence>
<evidence type="ECO:0000313" key="2">
    <source>
        <dbReference type="Proteomes" id="UP000502823"/>
    </source>
</evidence>
<dbReference type="OrthoDB" id="5979489at2759"/>
<keyword evidence="2" id="KW-1185">Reference proteome</keyword>
<dbReference type="EMBL" id="BLKM01012984">
    <property type="protein sequence ID" value="GFG38260.1"/>
    <property type="molecule type" value="Genomic_DNA"/>
</dbReference>
<reference evidence="2" key="1">
    <citation type="submission" date="2020-01" db="EMBL/GenBank/DDBJ databases">
        <title>Draft genome sequence of the Termite Coptotermes fromosanus.</title>
        <authorList>
            <person name="Itakura S."/>
            <person name="Yosikawa Y."/>
            <person name="Umezawa K."/>
        </authorList>
    </citation>
    <scope>NUCLEOTIDE SEQUENCE [LARGE SCALE GENOMIC DNA]</scope>
</reference>
<dbReference type="InParanoid" id="A0A6L2Q2T8"/>